<dbReference type="InterPro" id="IPR015168">
    <property type="entry name" value="SsuA/THI5"/>
</dbReference>
<accession>A0AAE9YFK8</accession>
<comment type="function">
    <text evidence="1">Responsible for the formation of the pyrimidine heterocycle in the thiamine biosynthesis pathway. Catalyzes the formation of hydroxymethylpyrimidine phosphate (HMP-P) from histidine and pyridoxal phosphate (PLP). The protein uses PLP and the active site histidine to form HMP-P, generating an inactive enzyme. The enzyme can only undergo a single turnover, which suggests it is a suicide enzyme.</text>
</comment>
<dbReference type="AlphaFoldDB" id="A0AAE9YFK8"/>
<keyword evidence="9" id="KW-0408">Iron</keyword>
<feature type="chain" id="PRO_5042156469" description="Thiamine pyrimidine synthase" evidence="12">
    <location>
        <begin position="34"/>
        <end position="363"/>
    </location>
</feature>
<comment type="pathway">
    <text evidence="2">Cofactor biosynthesis; thiamine diphosphate biosynthesis.</text>
</comment>
<feature type="domain" description="SsuA/THI5-like" evidence="13">
    <location>
        <begin position="66"/>
        <end position="276"/>
    </location>
</feature>
<name>A0AAE9YFK8_9ACTN</name>
<feature type="signal peptide" evidence="12">
    <location>
        <begin position="1"/>
        <end position="33"/>
    </location>
</feature>
<dbReference type="PROSITE" id="PS51318">
    <property type="entry name" value="TAT"/>
    <property type="match status" value="1"/>
</dbReference>
<dbReference type="RefSeq" id="WP_272737188.1">
    <property type="nucleotide sequence ID" value="NZ_CP116942.1"/>
</dbReference>
<dbReference type="Gene3D" id="3.40.190.10">
    <property type="entry name" value="Periplasmic binding protein-like II"/>
    <property type="match status" value="2"/>
</dbReference>
<protein>
    <recommendedName>
        <fullName evidence="10">Thiamine pyrimidine synthase</fullName>
    </recommendedName>
</protein>
<gene>
    <name evidence="14" type="ORF">PO878_02885</name>
</gene>
<comment type="catalytic activity">
    <reaction evidence="11">
        <text>N(6)-(pyridoxal phosphate)-L-lysyl-[4-amino-5-hydroxymethyl-2-methylpyrimidine phosphate synthase] + L-histidyl-[4-amino-5-hydroxymethyl-2-methylpyrimidine phosphate synthase] + 2 Fe(3+) + 4 H2O = L-lysyl-[4-amino-5-hydroxymethyl-2-methylpyrimidine phosphate synthase] + (2S)-2-amino-5-hydroxy-4-oxopentanoyl-[4-amino-5-hydroxymethyl-2-methylpyrimidine phosphate synthase] + 4-amino-2-methyl-5-(phosphooxymethyl)pyrimidine + 3-oxopropanoate + 2 Fe(2+) + 2 H(+)</text>
        <dbReference type="Rhea" id="RHEA:65756"/>
        <dbReference type="Rhea" id="RHEA-COMP:16892"/>
        <dbReference type="Rhea" id="RHEA-COMP:16893"/>
        <dbReference type="Rhea" id="RHEA-COMP:16894"/>
        <dbReference type="Rhea" id="RHEA-COMP:16895"/>
        <dbReference type="ChEBI" id="CHEBI:15377"/>
        <dbReference type="ChEBI" id="CHEBI:15378"/>
        <dbReference type="ChEBI" id="CHEBI:29033"/>
        <dbReference type="ChEBI" id="CHEBI:29034"/>
        <dbReference type="ChEBI" id="CHEBI:29969"/>
        <dbReference type="ChEBI" id="CHEBI:29979"/>
        <dbReference type="ChEBI" id="CHEBI:33190"/>
        <dbReference type="ChEBI" id="CHEBI:58354"/>
        <dbReference type="ChEBI" id="CHEBI:143915"/>
        <dbReference type="ChEBI" id="CHEBI:157692"/>
    </reaction>
    <physiologicalReaction direction="left-to-right" evidence="11">
        <dbReference type="Rhea" id="RHEA:65757"/>
    </physiologicalReaction>
</comment>
<dbReference type="GO" id="GO:0016740">
    <property type="term" value="F:transferase activity"/>
    <property type="evidence" value="ECO:0007669"/>
    <property type="project" value="UniProtKB-KW"/>
</dbReference>
<evidence type="ECO:0000313" key="15">
    <source>
        <dbReference type="Proteomes" id="UP001216390"/>
    </source>
</evidence>
<dbReference type="InterPro" id="IPR006311">
    <property type="entry name" value="TAT_signal"/>
</dbReference>
<organism evidence="14 15">
    <name type="scientific">Iamia majanohamensis</name>
    <dbReference type="NCBI Taxonomy" id="467976"/>
    <lineage>
        <taxon>Bacteria</taxon>
        <taxon>Bacillati</taxon>
        <taxon>Actinomycetota</taxon>
        <taxon>Acidimicrobiia</taxon>
        <taxon>Acidimicrobiales</taxon>
        <taxon>Iamiaceae</taxon>
        <taxon>Iamia</taxon>
    </lineage>
</organism>
<evidence type="ECO:0000256" key="3">
    <source>
        <dbReference type="ARBA" id="ARBA00009406"/>
    </source>
</evidence>
<dbReference type="Proteomes" id="UP001216390">
    <property type="component" value="Chromosome"/>
</dbReference>
<keyword evidence="5" id="KW-0808">Transferase</keyword>
<evidence type="ECO:0000256" key="2">
    <source>
        <dbReference type="ARBA" id="ARBA00004948"/>
    </source>
</evidence>
<reference evidence="14" key="1">
    <citation type="submission" date="2023-01" db="EMBL/GenBank/DDBJ databases">
        <title>The diversity of Class Acidimicrobiia in South China Sea sediment environments and the proposal of Iamia marina sp. nov., a novel species of the genus Iamia.</title>
        <authorList>
            <person name="He Y."/>
            <person name="Tian X."/>
        </authorList>
    </citation>
    <scope>NUCLEOTIDE SEQUENCE</scope>
    <source>
        <strain evidence="14">DSM 19957</strain>
    </source>
</reference>
<dbReference type="GO" id="GO:0009228">
    <property type="term" value="P:thiamine biosynthetic process"/>
    <property type="evidence" value="ECO:0007669"/>
    <property type="project" value="UniProtKB-KW"/>
</dbReference>
<evidence type="ECO:0000256" key="9">
    <source>
        <dbReference type="ARBA" id="ARBA00023004"/>
    </source>
</evidence>
<evidence type="ECO:0000256" key="11">
    <source>
        <dbReference type="ARBA" id="ARBA00048179"/>
    </source>
</evidence>
<keyword evidence="7" id="KW-0663">Pyridoxal phosphate</keyword>
<proteinExistence type="inferred from homology"/>
<dbReference type="InterPro" id="IPR027939">
    <property type="entry name" value="NMT1/THI5"/>
</dbReference>
<evidence type="ECO:0000256" key="1">
    <source>
        <dbReference type="ARBA" id="ARBA00003469"/>
    </source>
</evidence>
<keyword evidence="12" id="KW-0732">Signal</keyword>
<sequence length="363" mass="38742">MAPGTTPGITRRRFLGGTMAGAVLLGTSSTWLAACGSDDDDTSTGGSGGGGDDYGELGVQLSWIKNIEFAGNYIADSEGYYADAGFSSVNLVAGPGDAIAPLIAGNVLYSFLGSETMAAAIANDGAPLKIIGANFQQNPFCILYLEEDPLPDPDSLRGKTIGVQSANEQIWQAFLRKNDLEEGSGPDQVTKVPVDFEPTPLENGEVQGFFSFITNEPNILRTKGLDVGTLNLQDNGITLYQQLYGVTEETFESERDKLVAVMTAESKGWQKAIADNQLAIDLTLNEYGADLGLDPESQELELTDQIALQESDATNENGLFYMGESDLQNNLEVLADLGLEIDASVYSNEILDEVYADGIDLLS</sequence>
<keyword evidence="15" id="KW-1185">Reference proteome</keyword>
<dbReference type="Pfam" id="PF09084">
    <property type="entry name" value="NMT1"/>
    <property type="match status" value="1"/>
</dbReference>
<dbReference type="GO" id="GO:0046872">
    <property type="term" value="F:metal ion binding"/>
    <property type="evidence" value="ECO:0007669"/>
    <property type="project" value="UniProtKB-KW"/>
</dbReference>
<evidence type="ECO:0000259" key="13">
    <source>
        <dbReference type="Pfam" id="PF09084"/>
    </source>
</evidence>
<dbReference type="EMBL" id="CP116942">
    <property type="protein sequence ID" value="WCO67667.1"/>
    <property type="molecule type" value="Genomic_DNA"/>
</dbReference>
<evidence type="ECO:0000256" key="12">
    <source>
        <dbReference type="SAM" id="SignalP"/>
    </source>
</evidence>
<evidence type="ECO:0000256" key="10">
    <source>
        <dbReference type="ARBA" id="ARBA00033171"/>
    </source>
</evidence>
<comment type="subunit">
    <text evidence="4">Homodimer.</text>
</comment>
<dbReference type="KEGG" id="ima:PO878_02885"/>
<evidence type="ECO:0000313" key="14">
    <source>
        <dbReference type="EMBL" id="WCO67667.1"/>
    </source>
</evidence>
<evidence type="ECO:0000256" key="6">
    <source>
        <dbReference type="ARBA" id="ARBA00022723"/>
    </source>
</evidence>
<dbReference type="PANTHER" id="PTHR31528:SF1">
    <property type="entry name" value="4-AMINO-5-HYDROXYMETHYL-2-METHYLPYRIMIDINE PHOSPHATE SYNTHASE THI11-RELATED"/>
    <property type="match status" value="1"/>
</dbReference>
<evidence type="ECO:0000256" key="4">
    <source>
        <dbReference type="ARBA" id="ARBA00011738"/>
    </source>
</evidence>
<keyword evidence="6" id="KW-0479">Metal-binding</keyword>
<dbReference type="PANTHER" id="PTHR31528">
    <property type="entry name" value="4-AMINO-5-HYDROXYMETHYL-2-METHYLPYRIMIDINE PHOSPHATE SYNTHASE THI11-RELATED"/>
    <property type="match status" value="1"/>
</dbReference>
<dbReference type="SUPFAM" id="SSF53850">
    <property type="entry name" value="Periplasmic binding protein-like II"/>
    <property type="match status" value="1"/>
</dbReference>
<comment type="similarity">
    <text evidence="3">Belongs to the NMT1/THI5 family.</text>
</comment>
<keyword evidence="8" id="KW-0784">Thiamine biosynthesis</keyword>
<evidence type="ECO:0000256" key="5">
    <source>
        <dbReference type="ARBA" id="ARBA00022679"/>
    </source>
</evidence>
<evidence type="ECO:0000256" key="7">
    <source>
        <dbReference type="ARBA" id="ARBA00022898"/>
    </source>
</evidence>
<evidence type="ECO:0000256" key="8">
    <source>
        <dbReference type="ARBA" id="ARBA00022977"/>
    </source>
</evidence>